<proteinExistence type="predicted"/>
<evidence type="ECO:0000313" key="1">
    <source>
        <dbReference type="EMBL" id="CAB4046839.1"/>
    </source>
</evidence>
<dbReference type="Proteomes" id="UP000494102">
    <property type="component" value="Unassembled WGS sequence"/>
</dbReference>
<dbReference type="EMBL" id="CADILN010000001">
    <property type="protein sequence ID" value="CAB4046839.1"/>
    <property type="molecule type" value="Genomic_DNA"/>
</dbReference>
<evidence type="ECO:0000313" key="2">
    <source>
        <dbReference type="Proteomes" id="UP000494102"/>
    </source>
</evidence>
<dbReference type="AlphaFoldDB" id="A0A6J5JY57"/>
<reference evidence="1 2" key="1">
    <citation type="submission" date="2020-04" db="EMBL/GenBank/DDBJ databases">
        <authorList>
            <person name="De Canck E."/>
        </authorList>
    </citation>
    <scope>NUCLEOTIDE SEQUENCE [LARGE SCALE GENOMIC DNA]</scope>
    <source>
        <strain evidence="1 2">LMG 9964</strain>
    </source>
</reference>
<accession>A0A6J5JY57</accession>
<sequence>MSSLRERGRQRVRHGLLAPCSPFAGRRVCWRHGGRLLSSCRPCRQPFQFRARLLRQPSHACHCGWDVAGAEDKSASDMRAMLEYARFAHALLNYPLGQIDRLRLRAAYQNRIREFGFAWGSHVQVTKERMLAPLPVSLADTPRHSERYPTHAQAGYRQPRVNVALQGKAVVVGICRAERTGDAPPMVEAVVLSGVGPYAAQAIIEHCGWEHLLPLAANIDVLKKLSGAGITKKWDAPCVAKSGYRGPGISTSEVRRIESHQARQSVPTPLTENACAVPPSTRSRSLLSLNRVSINEMHRI</sequence>
<organism evidence="1 2">
    <name type="scientific">Paraburkholderia phenoliruptrix</name>
    <dbReference type="NCBI Taxonomy" id="252970"/>
    <lineage>
        <taxon>Bacteria</taxon>
        <taxon>Pseudomonadati</taxon>
        <taxon>Pseudomonadota</taxon>
        <taxon>Betaproteobacteria</taxon>
        <taxon>Burkholderiales</taxon>
        <taxon>Burkholderiaceae</taxon>
        <taxon>Paraburkholderia</taxon>
    </lineage>
</organism>
<protein>
    <submittedName>
        <fullName evidence="1">Uncharacterized protein</fullName>
    </submittedName>
</protein>
<name>A0A6J5JY57_9BURK</name>
<gene>
    <name evidence="1" type="ORF">LMG9964_00471</name>
</gene>